<organism evidence="7 8">
    <name type="scientific">Demequina lignilytica</name>
    <dbReference type="NCBI Taxonomy" id="3051663"/>
    <lineage>
        <taxon>Bacteria</taxon>
        <taxon>Bacillati</taxon>
        <taxon>Actinomycetota</taxon>
        <taxon>Actinomycetes</taxon>
        <taxon>Micrococcales</taxon>
        <taxon>Demequinaceae</taxon>
        <taxon>Demequina</taxon>
    </lineage>
</organism>
<dbReference type="PANTHER" id="PTHR30055">
    <property type="entry name" value="HTH-TYPE TRANSCRIPTIONAL REGULATOR RUTR"/>
    <property type="match status" value="1"/>
</dbReference>
<keyword evidence="1" id="KW-0678">Repressor</keyword>
<dbReference type="Pfam" id="PF13977">
    <property type="entry name" value="TetR_C_6"/>
    <property type="match status" value="1"/>
</dbReference>
<dbReference type="PROSITE" id="PS50977">
    <property type="entry name" value="HTH_TETR_2"/>
    <property type="match status" value="1"/>
</dbReference>
<accession>A0AB35MII7</accession>
<dbReference type="InterPro" id="IPR001647">
    <property type="entry name" value="HTH_TetR"/>
</dbReference>
<evidence type="ECO:0000313" key="7">
    <source>
        <dbReference type="EMBL" id="MDN4483605.1"/>
    </source>
</evidence>
<evidence type="ECO:0000313" key="8">
    <source>
        <dbReference type="Proteomes" id="UP001172756"/>
    </source>
</evidence>
<dbReference type="SUPFAM" id="SSF48498">
    <property type="entry name" value="Tetracyclin repressor-like, C-terminal domain"/>
    <property type="match status" value="1"/>
</dbReference>
<evidence type="ECO:0000256" key="5">
    <source>
        <dbReference type="PROSITE-ProRule" id="PRU00335"/>
    </source>
</evidence>
<evidence type="ECO:0000259" key="6">
    <source>
        <dbReference type="PROSITE" id="PS50977"/>
    </source>
</evidence>
<dbReference type="EMBL" id="JAUHQB010000005">
    <property type="protein sequence ID" value="MDN4483605.1"/>
    <property type="molecule type" value="Genomic_DNA"/>
</dbReference>
<evidence type="ECO:0000256" key="4">
    <source>
        <dbReference type="ARBA" id="ARBA00023163"/>
    </source>
</evidence>
<keyword evidence="3 5" id="KW-0238">DNA-binding</keyword>
<proteinExistence type="predicted"/>
<reference evidence="7 8" key="1">
    <citation type="submission" date="2023-06" db="EMBL/GenBank/DDBJ databases">
        <title>SYSU T0a273.</title>
        <authorList>
            <person name="Gao L."/>
            <person name="Fang B.-Z."/>
            <person name="Li W.-J."/>
        </authorList>
    </citation>
    <scope>NUCLEOTIDE SEQUENCE [LARGE SCALE GENOMIC DNA]</scope>
    <source>
        <strain evidence="7 8">SYSU T0a273</strain>
    </source>
</reference>
<evidence type="ECO:0000256" key="1">
    <source>
        <dbReference type="ARBA" id="ARBA00022491"/>
    </source>
</evidence>
<evidence type="ECO:0000256" key="3">
    <source>
        <dbReference type="ARBA" id="ARBA00023125"/>
    </source>
</evidence>
<dbReference type="GO" id="GO:0000976">
    <property type="term" value="F:transcription cis-regulatory region binding"/>
    <property type="evidence" value="ECO:0007669"/>
    <property type="project" value="TreeGrafter"/>
</dbReference>
<dbReference type="Proteomes" id="UP001172756">
    <property type="component" value="Unassembled WGS sequence"/>
</dbReference>
<dbReference type="InterPro" id="IPR009057">
    <property type="entry name" value="Homeodomain-like_sf"/>
</dbReference>
<evidence type="ECO:0000256" key="2">
    <source>
        <dbReference type="ARBA" id="ARBA00023015"/>
    </source>
</evidence>
<dbReference type="PANTHER" id="PTHR30055:SF234">
    <property type="entry name" value="HTH-TYPE TRANSCRIPTIONAL REGULATOR BETI"/>
    <property type="match status" value="1"/>
</dbReference>
<dbReference type="Pfam" id="PF00440">
    <property type="entry name" value="TetR_N"/>
    <property type="match status" value="1"/>
</dbReference>
<dbReference type="InterPro" id="IPR036271">
    <property type="entry name" value="Tet_transcr_reg_TetR-rel_C_sf"/>
</dbReference>
<keyword evidence="2" id="KW-0805">Transcription regulation</keyword>
<gene>
    <name evidence="7" type="ORF">QQ002_08670</name>
</gene>
<feature type="DNA-binding region" description="H-T-H motif" evidence="5">
    <location>
        <begin position="35"/>
        <end position="54"/>
    </location>
</feature>
<sequence>MPSTDRRRLPAAERRAQIAGAARAVALRDGLAAVTLRGVAAEAAVAPALVAHYSPSMEALVAETFAGIVAAELDEVRYLAGGDAPDALGALLRTLLGGGREDVTAVWVEAWALGRRNAELAAAVRDQMDAWHVALVELLARGAADGSLTVADPDAVAWHVLGMIDGLNAQALVRWRQDDARVALAARAVEAMVGLPRGAVAAPERATVDAGETP</sequence>
<dbReference type="SUPFAM" id="SSF46689">
    <property type="entry name" value="Homeodomain-like"/>
    <property type="match status" value="1"/>
</dbReference>
<dbReference type="AlphaFoldDB" id="A0AB35MII7"/>
<comment type="caution">
    <text evidence="7">The sequence shown here is derived from an EMBL/GenBank/DDBJ whole genome shotgun (WGS) entry which is preliminary data.</text>
</comment>
<dbReference type="GO" id="GO:0003700">
    <property type="term" value="F:DNA-binding transcription factor activity"/>
    <property type="evidence" value="ECO:0007669"/>
    <property type="project" value="TreeGrafter"/>
</dbReference>
<dbReference type="InterPro" id="IPR050109">
    <property type="entry name" value="HTH-type_TetR-like_transc_reg"/>
</dbReference>
<dbReference type="InterPro" id="IPR039538">
    <property type="entry name" value="BetI_C"/>
</dbReference>
<dbReference type="Gene3D" id="1.10.357.10">
    <property type="entry name" value="Tetracycline Repressor, domain 2"/>
    <property type="match status" value="1"/>
</dbReference>
<dbReference type="RefSeq" id="WP_301160424.1">
    <property type="nucleotide sequence ID" value="NZ_JAUHQB010000005.1"/>
</dbReference>
<name>A0AB35MII7_9MICO</name>
<feature type="domain" description="HTH tetR-type" evidence="6">
    <location>
        <begin position="12"/>
        <end position="72"/>
    </location>
</feature>
<protein>
    <submittedName>
        <fullName evidence="7">TetR family transcriptional regulator C-terminal domain-containing protein</fullName>
    </submittedName>
</protein>
<keyword evidence="4" id="KW-0804">Transcription</keyword>